<dbReference type="NCBIfam" id="TIGR00131">
    <property type="entry name" value="gal_kin"/>
    <property type="match status" value="1"/>
</dbReference>
<dbReference type="InterPro" id="IPR014721">
    <property type="entry name" value="Ribsml_uS5_D2-typ_fold_subgr"/>
</dbReference>
<evidence type="ECO:0000259" key="16">
    <source>
        <dbReference type="Pfam" id="PF00288"/>
    </source>
</evidence>
<dbReference type="FunFam" id="1.20.1440.340:FF:000003">
    <property type="entry name" value="GAL1p Galactokinase"/>
    <property type="match status" value="1"/>
</dbReference>
<evidence type="ECO:0000256" key="15">
    <source>
        <dbReference type="ARBA" id="ARBA00049538"/>
    </source>
</evidence>
<comment type="pathway">
    <text evidence="1">Carbohydrate metabolism; galactose metabolism.</text>
</comment>
<name>A0A2C5X027_9PEZI</name>
<dbReference type="STRING" id="1035309.A0A2C5X027"/>
<dbReference type="Gene3D" id="3.30.230.10">
    <property type="match status" value="1"/>
</dbReference>
<dbReference type="GO" id="GO:0006012">
    <property type="term" value="P:galactose metabolic process"/>
    <property type="evidence" value="ECO:0007669"/>
    <property type="project" value="UniProtKB-UniPathway"/>
</dbReference>
<organism evidence="19 20">
    <name type="scientific">Ceratocystis fimbriata CBS 114723</name>
    <dbReference type="NCBI Taxonomy" id="1035309"/>
    <lineage>
        <taxon>Eukaryota</taxon>
        <taxon>Fungi</taxon>
        <taxon>Dikarya</taxon>
        <taxon>Ascomycota</taxon>
        <taxon>Pezizomycotina</taxon>
        <taxon>Sordariomycetes</taxon>
        <taxon>Hypocreomycetidae</taxon>
        <taxon>Microascales</taxon>
        <taxon>Ceratocystidaceae</taxon>
        <taxon>Ceratocystis</taxon>
    </lineage>
</organism>
<keyword evidence="9" id="KW-0752">Steroid biosynthesis</keyword>
<dbReference type="Pfam" id="PF08544">
    <property type="entry name" value="GHMP_kinases_C"/>
    <property type="match status" value="1"/>
</dbReference>
<dbReference type="PANTHER" id="PTHR10457">
    <property type="entry name" value="MEVALONATE KINASE/GALACTOKINASE"/>
    <property type="match status" value="1"/>
</dbReference>
<dbReference type="GO" id="GO:0005829">
    <property type="term" value="C:cytosol"/>
    <property type="evidence" value="ECO:0007669"/>
    <property type="project" value="TreeGrafter"/>
</dbReference>
<dbReference type="PIRSF" id="PIRSF000530">
    <property type="entry name" value="Galactokinase"/>
    <property type="match status" value="1"/>
</dbReference>
<dbReference type="AlphaFoldDB" id="A0A2C5X027"/>
<evidence type="ECO:0000259" key="17">
    <source>
        <dbReference type="Pfam" id="PF08544"/>
    </source>
</evidence>
<dbReference type="EC" id="2.7.1.6" evidence="3"/>
<keyword evidence="13" id="KW-0119">Carbohydrate metabolism</keyword>
<keyword evidence="12" id="KW-0443">Lipid metabolism</keyword>
<evidence type="ECO:0000313" key="20">
    <source>
        <dbReference type="Proteomes" id="UP000222788"/>
    </source>
</evidence>
<dbReference type="GO" id="GO:0016126">
    <property type="term" value="P:sterol biosynthetic process"/>
    <property type="evidence" value="ECO:0007669"/>
    <property type="project" value="UniProtKB-KW"/>
</dbReference>
<evidence type="ECO:0000256" key="14">
    <source>
        <dbReference type="ARBA" id="ARBA00029590"/>
    </source>
</evidence>
<protein>
    <recommendedName>
        <fullName evidence="4">Galactokinase</fullName>
        <ecNumber evidence="3">2.7.1.6</ecNumber>
    </recommendedName>
    <alternativeName>
        <fullName evidence="14">Galactose kinase</fullName>
    </alternativeName>
</protein>
<comment type="catalytic activity">
    <reaction evidence="15">
        <text>alpha-D-galactose + ATP = alpha-D-galactose 1-phosphate + ADP + H(+)</text>
        <dbReference type="Rhea" id="RHEA:13553"/>
        <dbReference type="ChEBI" id="CHEBI:15378"/>
        <dbReference type="ChEBI" id="CHEBI:28061"/>
        <dbReference type="ChEBI" id="CHEBI:30616"/>
        <dbReference type="ChEBI" id="CHEBI:58336"/>
        <dbReference type="ChEBI" id="CHEBI:456216"/>
        <dbReference type="EC" id="2.7.1.6"/>
    </reaction>
    <physiologicalReaction direction="left-to-right" evidence="15">
        <dbReference type="Rhea" id="RHEA:13554"/>
    </physiologicalReaction>
</comment>
<keyword evidence="7 19" id="KW-0418">Kinase</keyword>
<dbReference type="InterPro" id="IPR006206">
    <property type="entry name" value="Mevalonate/galactokinase"/>
</dbReference>
<dbReference type="EMBL" id="APWK03000049">
    <property type="protein sequence ID" value="PHH53178.1"/>
    <property type="molecule type" value="Genomic_DNA"/>
</dbReference>
<dbReference type="InterPro" id="IPR020568">
    <property type="entry name" value="Ribosomal_Su5_D2-typ_SF"/>
</dbReference>
<proteinExistence type="inferred from homology"/>
<dbReference type="Pfam" id="PF00288">
    <property type="entry name" value="GHMP_kinases_N"/>
    <property type="match status" value="1"/>
</dbReference>
<keyword evidence="9" id="KW-0756">Sterol biosynthesis</keyword>
<evidence type="ECO:0000256" key="3">
    <source>
        <dbReference type="ARBA" id="ARBA00012315"/>
    </source>
</evidence>
<evidence type="ECO:0000259" key="18">
    <source>
        <dbReference type="Pfam" id="PF10509"/>
    </source>
</evidence>
<dbReference type="InterPro" id="IPR013750">
    <property type="entry name" value="GHMP_kinase_C_dom"/>
</dbReference>
<evidence type="ECO:0000256" key="11">
    <source>
        <dbReference type="ARBA" id="ARBA00023166"/>
    </source>
</evidence>
<dbReference type="SUPFAM" id="SSF55060">
    <property type="entry name" value="GHMP Kinase, C-terminal domain"/>
    <property type="match status" value="1"/>
</dbReference>
<evidence type="ECO:0000256" key="1">
    <source>
        <dbReference type="ARBA" id="ARBA00004947"/>
    </source>
</evidence>
<feature type="domain" description="Galactokinase N-terminal" evidence="18">
    <location>
        <begin position="34"/>
        <end position="81"/>
    </location>
</feature>
<comment type="similarity">
    <text evidence="2">Belongs to the GHMP kinase family. GalK subfamily.</text>
</comment>
<dbReference type="PROSITE" id="PS00627">
    <property type="entry name" value="GHMP_KINASES_ATP"/>
    <property type="match status" value="1"/>
</dbReference>
<dbReference type="GO" id="GO:0004335">
    <property type="term" value="F:galactokinase activity"/>
    <property type="evidence" value="ECO:0007669"/>
    <property type="project" value="UniProtKB-EC"/>
</dbReference>
<keyword evidence="6" id="KW-0547">Nucleotide-binding</keyword>
<evidence type="ECO:0000256" key="7">
    <source>
        <dbReference type="ARBA" id="ARBA00022777"/>
    </source>
</evidence>
<evidence type="ECO:0000256" key="5">
    <source>
        <dbReference type="ARBA" id="ARBA00022679"/>
    </source>
</evidence>
<dbReference type="InterPro" id="IPR006204">
    <property type="entry name" value="GHMP_kinase_N_dom"/>
</dbReference>
<dbReference type="Gene3D" id="1.20.1440.340">
    <property type="match status" value="1"/>
</dbReference>
<dbReference type="InterPro" id="IPR000705">
    <property type="entry name" value="Galactokinase"/>
</dbReference>
<dbReference type="InterPro" id="IPR019741">
    <property type="entry name" value="Galactokinase_CS"/>
</dbReference>
<reference evidence="19 20" key="1">
    <citation type="journal article" date="2013" name="Fungal Biol.">
        <title>Analysis of microsatellite markers in the genome of the plant pathogen Ceratocystis fimbriata.</title>
        <authorList>
            <person name="Simpson M.C."/>
            <person name="Wilken P.M."/>
            <person name="Coetzee M.P."/>
            <person name="Wingfield M.J."/>
            <person name="Wingfield B.D."/>
        </authorList>
    </citation>
    <scope>NUCLEOTIDE SEQUENCE [LARGE SCALE GENOMIC DNA]</scope>
    <source>
        <strain evidence="19 20">CBS 114723</strain>
    </source>
</reference>
<keyword evidence="5" id="KW-0808">Transferase</keyword>
<dbReference type="PANTHER" id="PTHR10457:SF7">
    <property type="entry name" value="GALACTOKINASE-RELATED"/>
    <property type="match status" value="1"/>
</dbReference>
<evidence type="ECO:0000256" key="10">
    <source>
        <dbReference type="ARBA" id="ARBA00023144"/>
    </source>
</evidence>
<dbReference type="PRINTS" id="PR00473">
    <property type="entry name" value="GALCTOKINASE"/>
</dbReference>
<evidence type="ECO:0000256" key="8">
    <source>
        <dbReference type="ARBA" id="ARBA00022840"/>
    </source>
</evidence>
<feature type="domain" description="GHMP kinase N-terminal" evidence="16">
    <location>
        <begin position="136"/>
        <end position="189"/>
    </location>
</feature>
<evidence type="ECO:0000256" key="9">
    <source>
        <dbReference type="ARBA" id="ARBA00023011"/>
    </source>
</evidence>
<dbReference type="InterPro" id="IPR036554">
    <property type="entry name" value="GHMP_kinase_C_sf"/>
</dbReference>
<dbReference type="PRINTS" id="PR00959">
    <property type="entry name" value="MEVGALKINASE"/>
</dbReference>
<comment type="caution">
    <text evidence="19">The sequence shown here is derived from an EMBL/GenBank/DDBJ whole genome shotgun (WGS) entry which is preliminary data.</text>
</comment>
<dbReference type="InterPro" id="IPR006203">
    <property type="entry name" value="GHMP_knse_ATP-bd_CS"/>
</dbReference>
<keyword evidence="10" id="KW-0299">Galactose metabolism</keyword>
<dbReference type="Pfam" id="PF10509">
    <property type="entry name" value="GalKase_gal_bdg"/>
    <property type="match status" value="1"/>
</dbReference>
<evidence type="ECO:0000256" key="2">
    <source>
        <dbReference type="ARBA" id="ARBA00006566"/>
    </source>
</evidence>
<dbReference type="SUPFAM" id="SSF54211">
    <property type="entry name" value="Ribosomal protein S5 domain 2-like"/>
    <property type="match status" value="1"/>
</dbReference>
<dbReference type="Proteomes" id="UP000222788">
    <property type="component" value="Unassembled WGS sequence"/>
</dbReference>
<reference evidence="19 20" key="2">
    <citation type="journal article" date="2013" name="IMA Fungus">
        <title>IMA Genome-F 1: Ceratocystis fimbriata: Draft nuclear genome sequence for the plant pathogen, Ceratocystis fimbriata.</title>
        <authorList>
            <person name="Wilken P.M."/>
            <person name="Steenkamp E.T."/>
            <person name="Wingfield M.J."/>
            <person name="de Beer Z.W."/>
            <person name="Wingfield B.D."/>
        </authorList>
    </citation>
    <scope>NUCLEOTIDE SEQUENCE [LARGE SCALE GENOMIC DNA]</scope>
    <source>
        <strain evidence="19 20">CBS 114723</strain>
    </source>
</reference>
<evidence type="ECO:0000313" key="19">
    <source>
        <dbReference type="EMBL" id="PHH53178.1"/>
    </source>
</evidence>
<evidence type="ECO:0000256" key="12">
    <source>
        <dbReference type="ARBA" id="ARBA00023221"/>
    </source>
</evidence>
<keyword evidence="12" id="KW-0753">Steroid metabolism</keyword>
<feature type="domain" description="GHMP kinase C-terminal" evidence="17">
    <location>
        <begin position="443"/>
        <end position="512"/>
    </location>
</feature>
<evidence type="ECO:0000256" key="13">
    <source>
        <dbReference type="ARBA" id="ARBA00023277"/>
    </source>
</evidence>
<gene>
    <name evidence="19" type="primary">GAL1</name>
    <name evidence="19" type="ORF">CFIMG_000815RA</name>
</gene>
<keyword evidence="20" id="KW-1185">Reference proteome</keyword>
<accession>A0A2C5X027</accession>
<evidence type="ECO:0000256" key="4">
    <source>
        <dbReference type="ARBA" id="ARBA00019487"/>
    </source>
</evidence>
<dbReference type="Gene3D" id="3.30.70.3170">
    <property type="match status" value="1"/>
</dbReference>
<dbReference type="PROSITE" id="PS00106">
    <property type="entry name" value="GALACTOKINASE"/>
    <property type="match status" value="1"/>
</dbReference>
<dbReference type="GO" id="GO:0005524">
    <property type="term" value="F:ATP binding"/>
    <property type="evidence" value="ECO:0007669"/>
    <property type="project" value="UniProtKB-KW"/>
</dbReference>
<keyword evidence="8" id="KW-0067">ATP-binding</keyword>
<dbReference type="UniPathway" id="UPA00214"/>
<dbReference type="InterPro" id="IPR019539">
    <property type="entry name" value="GalKase_N"/>
</dbReference>
<keyword evidence="9" id="KW-0444">Lipid biosynthesis</keyword>
<dbReference type="OrthoDB" id="187738at2759"/>
<sequence>MIEACVPIAPSLGAIYPPSALAGQAPRWAALTDSFSALFGALPTFVARAPGRVNIIGEHIDYSLYAVLPAAITLDTLVAVRATLATGPSEDTSFRVALRNTASAFPPRDFVFHNGEVDIDAAVPDWSNYFKAGLRGALEHLKALHGRLPASLDLQVLVDGRVPVGGGLSSSAAFVTASALAVLHAYAQEQEQKRASSSSDSITPAAPAPAFTTIDKKALTELAIVSERAVGVNSGGMDQSASVFAQESSVLHVCFSPSLHARPVRMPPTNPPTSLLIVNSCVAANKRLTAPREYNLRVVECSLAAAVLHAAVNSGQGELERDSSPLGVSLRGFHNAYARAHPQRMAGLDEAGQLDVLLEEVGKVLTQHEGYSRADVAQLLGWSATQVEERFFAAFPVEGDVFMLQQRATHVFAEARRVLQFVELLETESKMGEEKGADTLGQRMGELMNASQQSCRDFYECSHPALDRICEIARSNGSYGSRLTGAGWGGCSVHLVPADKVASVTAALEKEYFAGLELAEAQREDAVIVTKPGSRCAVYEVREEGGLEG</sequence>
<evidence type="ECO:0000256" key="6">
    <source>
        <dbReference type="ARBA" id="ARBA00022741"/>
    </source>
</evidence>
<keyword evidence="11" id="KW-1207">Sterol metabolism</keyword>